<comment type="similarity">
    <text evidence="2">Belongs to the FAD-binding monooxygenase family.</text>
</comment>
<evidence type="ECO:0000256" key="7">
    <source>
        <dbReference type="ARBA" id="ARBA00023033"/>
    </source>
</evidence>
<comment type="cofactor">
    <cofactor evidence="1">
        <name>FAD</name>
        <dbReference type="ChEBI" id="CHEBI:57692"/>
    </cofactor>
</comment>
<keyword evidence="7 8" id="KW-0503">Monooxygenase</keyword>
<organism evidence="8 9">
    <name type="scientific">Brumicola pallidula DSM 14239 = ACAM 615</name>
    <dbReference type="NCBI Taxonomy" id="1121922"/>
    <lineage>
        <taxon>Bacteria</taxon>
        <taxon>Pseudomonadati</taxon>
        <taxon>Pseudomonadota</taxon>
        <taxon>Gammaproteobacteria</taxon>
        <taxon>Alteromonadales</taxon>
        <taxon>Alteromonadaceae</taxon>
        <taxon>Brumicola</taxon>
    </lineage>
</organism>
<dbReference type="GO" id="GO:0050661">
    <property type="term" value="F:NADP binding"/>
    <property type="evidence" value="ECO:0007669"/>
    <property type="project" value="InterPro"/>
</dbReference>
<protein>
    <submittedName>
        <fullName evidence="8">Monooxygenase</fullName>
        <ecNumber evidence="8">1.14.13.-</ecNumber>
    </submittedName>
</protein>
<dbReference type="FunFam" id="3.50.50.60:FF:000228">
    <property type="entry name" value="FAD-containing monooxygenase EthA"/>
    <property type="match status" value="1"/>
</dbReference>
<dbReference type="InterPro" id="IPR020946">
    <property type="entry name" value="Flavin_mOase-like"/>
</dbReference>
<keyword evidence="6 8" id="KW-0560">Oxidoreductase</keyword>
<dbReference type="PANTHER" id="PTHR43872">
    <property type="entry name" value="MONOOXYGENASE, PUTATIVE (AFU_ORTHOLOGUE AFUA_8G02570)-RELATED"/>
    <property type="match status" value="1"/>
</dbReference>
<evidence type="ECO:0000313" key="9">
    <source>
        <dbReference type="Proteomes" id="UP000006251"/>
    </source>
</evidence>
<dbReference type="Pfam" id="PF00743">
    <property type="entry name" value="FMO-like"/>
    <property type="match status" value="1"/>
</dbReference>
<dbReference type="STRING" id="1121922.GCA_000428905_02012"/>
<dbReference type="PANTHER" id="PTHR43872:SF1">
    <property type="entry name" value="MONOOXYGENASE, PUTATIVE (AFU_ORTHOLOGUE AFUA_8G02570)-RELATED"/>
    <property type="match status" value="1"/>
</dbReference>
<evidence type="ECO:0000256" key="2">
    <source>
        <dbReference type="ARBA" id="ARBA00010139"/>
    </source>
</evidence>
<dbReference type="EMBL" id="BAEQ01000028">
    <property type="protein sequence ID" value="GAC28704.1"/>
    <property type="molecule type" value="Genomic_DNA"/>
</dbReference>
<name>K6Y7F0_9ALTE</name>
<reference evidence="9" key="1">
    <citation type="journal article" date="2014" name="Environ. Microbiol.">
        <title>Comparative genomics of the marine bacterial genus Glaciecola reveals the high degree of genomic diversity and genomic characteristic for cold adaptation.</title>
        <authorList>
            <person name="Qin Q.L."/>
            <person name="Xie B.B."/>
            <person name="Yu Y."/>
            <person name="Shu Y.L."/>
            <person name="Rong J.C."/>
            <person name="Zhang Y.J."/>
            <person name="Zhao D.L."/>
            <person name="Chen X.L."/>
            <person name="Zhang X.Y."/>
            <person name="Chen B."/>
            <person name="Zhou B.C."/>
            <person name="Zhang Y.Z."/>
        </authorList>
    </citation>
    <scope>NUCLEOTIDE SEQUENCE [LARGE SCALE GENOMIC DNA]</scope>
    <source>
        <strain evidence="9">ACAM 615</strain>
    </source>
</reference>
<dbReference type="AlphaFoldDB" id="K6Y7F0"/>
<dbReference type="OrthoDB" id="312624at2"/>
<dbReference type="GO" id="GO:0004499">
    <property type="term" value="F:N,N-dimethylaniline monooxygenase activity"/>
    <property type="evidence" value="ECO:0007669"/>
    <property type="project" value="InterPro"/>
</dbReference>
<dbReference type="SUPFAM" id="SSF51905">
    <property type="entry name" value="FAD/NAD(P)-binding domain"/>
    <property type="match status" value="1"/>
</dbReference>
<sequence length="502" mass="56642">MTEQIVDVLIAGAGISGIGMGVHLKRQCPALTFTMFEQRDDIGGTWSLFNYPGVRSDSDMHTLGFDFEPWTHKKAIADGPSILAYITSIVEKYKLHKNIAFSQTIVSASWSSEEALWTLTMADKFGEQHKKCGRFLFMGTGYYDYEQGHDASFDGRGEFSGQIIHPQFWPQGLDYANKKVVVIGSGATAVTLLPAMAKTAEHVTMLQRTPTWYAVRPSEDRIANGLGKIMPSKWAYNIIRKRNVWLQSILYKYARSKPERVIKLLMKDVRKALGHEPNSTDFTPPYNPWEQRLCLVPDGDMFTAMREGKASIETDQIKYFTKTGIQLNSGKHLDADIIITATGLKLAMAGKVVFTVDGAKINLAEHFYYKGCMFSNIPNMAIVFGYLNASWTLKADIVSHYVCRLLKYMQQHNLTIANPRLDDPDALEEEALFDFSSGYVKRASNILPRQSTTMPWRITQDYRFEKNVLLKEPVNDGVLTFTETYSSTNAGPLIDQETPLRQ</sequence>
<dbReference type="PRINTS" id="PR00368">
    <property type="entry name" value="FADPNR"/>
</dbReference>
<gene>
    <name evidence="8" type="primary">ethA</name>
    <name evidence="8" type="ORF">GPAL_1842</name>
</gene>
<evidence type="ECO:0000256" key="4">
    <source>
        <dbReference type="ARBA" id="ARBA00022827"/>
    </source>
</evidence>
<evidence type="ECO:0000256" key="3">
    <source>
        <dbReference type="ARBA" id="ARBA00022630"/>
    </source>
</evidence>
<dbReference type="RefSeq" id="WP_006011038.1">
    <property type="nucleotide sequence ID" value="NZ_BAEQ01000028.1"/>
</dbReference>
<keyword evidence="5" id="KW-0521">NADP</keyword>
<dbReference type="GO" id="GO:0050660">
    <property type="term" value="F:flavin adenine dinucleotide binding"/>
    <property type="evidence" value="ECO:0007669"/>
    <property type="project" value="InterPro"/>
</dbReference>
<evidence type="ECO:0000256" key="6">
    <source>
        <dbReference type="ARBA" id="ARBA00023002"/>
    </source>
</evidence>
<dbReference type="Proteomes" id="UP000006251">
    <property type="component" value="Unassembled WGS sequence"/>
</dbReference>
<accession>K6Y7F0</accession>
<dbReference type="InterPro" id="IPR051820">
    <property type="entry name" value="FAD-binding_MO"/>
</dbReference>
<keyword evidence="4" id="KW-0274">FAD</keyword>
<comment type="caution">
    <text evidence="8">The sequence shown here is derived from an EMBL/GenBank/DDBJ whole genome shotgun (WGS) entry which is preliminary data.</text>
</comment>
<keyword evidence="3" id="KW-0285">Flavoprotein</keyword>
<dbReference type="Gene3D" id="3.50.50.60">
    <property type="entry name" value="FAD/NAD(P)-binding domain"/>
    <property type="match status" value="3"/>
</dbReference>
<keyword evidence="9" id="KW-1185">Reference proteome</keyword>
<dbReference type="InterPro" id="IPR036188">
    <property type="entry name" value="FAD/NAD-bd_sf"/>
</dbReference>
<evidence type="ECO:0000313" key="8">
    <source>
        <dbReference type="EMBL" id="GAC28704.1"/>
    </source>
</evidence>
<evidence type="ECO:0000256" key="1">
    <source>
        <dbReference type="ARBA" id="ARBA00001974"/>
    </source>
</evidence>
<dbReference type="EC" id="1.14.13.-" evidence="8"/>
<proteinExistence type="inferred from homology"/>
<evidence type="ECO:0000256" key="5">
    <source>
        <dbReference type="ARBA" id="ARBA00022857"/>
    </source>
</evidence>